<evidence type="ECO:0000313" key="2">
    <source>
        <dbReference type="Proteomes" id="UP000724584"/>
    </source>
</evidence>
<evidence type="ECO:0000313" key="1">
    <source>
        <dbReference type="EMBL" id="KAH6640792.1"/>
    </source>
</evidence>
<keyword evidence="2" id="KW-1185">Reference proteome</keyword>
<reference evidence="1 2" key="1">
    <citation type="journal article" date="2021" name="Nat. Commun.">
        <title>Genetic determinants of endophytism in the Arabidopsis root mycobiome.</title>
        <authorList>
            <person name="Mesny F."/>
            <person name="Miyauchi S."/>
            <person name="Thiergart T."/>
            <person name="Pickel B."/>
            <person name="Atanasova L."/>
            <person name="Karlsson M."/>
            <person name="Huettel B."/>
            <person name="Barry K.W."/>
            <person name="Haridas S."/>
            <person name="Chen C."/>
            <person name="Bauer D."/>
            <person name="Andreopoulos W."/>
            <person name="Pangilinan J."/>
            <person name="LaButti K."/>
            <person name="Riley R."/>
            <person name="Lipzen A."/>
            <person name="Clum A."/>
            <person name="Drula E."/>
            <person name="Henrissat B."/>
            <person name="Kohler A."/>
            <person name="Grigoriev I.V."/>
            <person name="Martin F.M."/>
            <person name="Hacquard S."/>
        </authorList>
    </citation>
    <scope>NUCLEOTIDE SEQUENCE [LARGE SCALE GENOMIC DNA]</scope>
    <source>
        <strain evidence="1 2">MPI-SDFR-AT-0079</strain>
    </source>
</reference>
<dbReference type="Proteomes" id="UP000724584">
    <property type="component" value="Unassembled WGS sequence"/>
</dbReference>
<name>A0ACB7PLZ7_9PEZI</name>
<proteinExistence type="predicted"/>
<protein>
    <submittedName>
        <fullName evidence="1">Uncharacterized protein</fullName>
    </submittedName>
</protein>
<dbReference type="EMBL" id="JAGIZQ010000002">
    <property type="protein sequence ID" value="KAH6640792.1"/>
    <property type="molecule type" value="Genomic_DNA"/>
</dbReference>
<sequence>MPPEQNRPGSARAPSTFLPLLRACFTKIHSGCLKSFLPTSYDVRYFRVSLLRIPARVRWMLPIHQIGTMPGRLVTPGAKVQGRLNFPRARGLTRANRSSFKFDLLLLYPVLERALTVAVVGPHSLSPKKPNRRLCPADSGKNGWGPCAAASRTRFGLQTHPPALFGGRLSYHWETERLTRNDTRRSIRDAFDTIHFHHVTEGSYALNYSN</sequence>
<gene>
    <name evidence="1" type="ORF">F5144DRAFT_111860</name>
</gene>
<organism evidence="1 2">
    <name type="scientific">Chaetomium tenue</name>
    <dbReference type="NCBI Taxonomy" id="1854479"/>
    <lineage>
        <taxon>Eukaryota</taxon>
        <taxon>Fungi</taxon>
        <taxon>Dikarya</taxon>
        <taxon>Ascomycota</taxon>
        <taxon>Pezizomycotina</taxon>
        <taxon>Sordariomycetes</taxon>
        <taxon>Sordariomycetidae</taxon>
        <taxon>Sordariales</taxon>
        <taxon>Chaetomiaceae</taxon>
        <taxon>Chaetomium</taxon>
    </lineage>
</organism>
<accession>A0ACB7PLZ7</accession>
<comment type="caution">
    <text evidence="1">The sequence shown here is derived from an EMBL/GenBank/DDBJ whole genome shotgun (WGS) entry which is preliminary data.</text>
</comment>